<sequence>MPTTVMVVNDSAFEKMVMGNTLEEMGYHAVLTDEFQVEKVIVQEKPAVVLVNLVMENTTGEQLILRLRQLWPQGAYVLTSCSRDKLEALKDHEALSGIMATPVTRDRLRRVMDEVIKAI</sequence>
<dbReference type="AlphaFoldDB" id="A0AA45WSR8"/>
<name>A0AA45WSR8_9CLOT</name>
<dbReference type="Gene3D" id="3.40.50.2300">
    <property type="match status" value="1"/>
</dbReference>
<keyword evidence="2" id="KW-1185">Reference proteome</keyword>
<evidence type="ECO:0000313" key="1">
    <source>
        <dbReference type="EMBL" id="SMP39200.1"/>
    </source>
</evidence>
<accession>A0AA45WSR8</accession>
<dbReference type="EMBL" id="FXUF01000001">
    <property type="protein sequence ID" value="SMP39200.1"/>
    <property type="molecule type" value="Genomic_DNA"/>
</dbReference>
<dbReference type="SUPFAM" id="SSF52172">
    <property type="entry name" value="CheY-like"/>
    <property type="match status" value="1"/>
</dbReference>
<gene>
    <name evidence="1" type="ORF">SAMN06296020_101199</name>
</gene>
<evidence type="ECO:0000313" key="2">
    <source>
        <dbReference type="Proteomes" id="UP001158066"/>
    </source>
</evidence>
<organism evidence="1 2">
    <name type="scientific">Anoxynatronum buryatiense</name>
    <dbReference type="NCBI Taxonomy" id="489973"/>
    <lineage>
        <taxon>Bacteria</taxon>
        <taxon>Bacillati</taxon>
        <taxon>Bacillota</taxon>
        <taxon>Clostridia</taxon>
        <taxon>Eubacteriales</taxon>
        <taxon>Clostridiaceae</taxon>
        <taxon>Anoxynatronum</taxon>
    </lineage>
</organism>
<comment type="caution">
    <text evidence="1">The sequence shown here is derived from an EMBL/GenBank/DDBJ whole genome shotgun (WGS) entry which is preliminary data.</text>
</comment>
<reference evidence="1" key="1">
    <citation type="submission" date="2017-05" db="EMBL/GenBank/DDBJ databases">
        <authorList>
            <person name="Varghese N."/>
            <person name="Submissions S."/>
        </authorList>
    </citation>
    <scope>NUCLEOTIDE SEQUENCE</scope>
    <source>
        <strain evidence="1">Su22</strain>
    </source>
</reference>
<protein>
    <submittedName>
        <fullName evidence="1">CheY chemotaxis protein or a CheY-like REC (Receiver) domain</fullName>
    </submittedName>
</protein>
<dbReference type="InterPro" id="IPR011006">
    <property type="entry name" value="CheY-like_superfamily"/>
</dbReference>
<dbReference type="RefSeq" id="WP_283407560.1">
    <property type="nucleotide sequence ID" value="NZ_FXUF01000001.1"/>
</dbReference>
<dbReference type="Proteomes" id="UP001158066">
    <property type="component" value="Unassembled WGS sequence"/>
</dbReference>
<proteinExistence type="predicted"/>